<dbReference type="Proteomes" id="UP000790787">
    <property type="component" value="Chromosome 22"/>
</dbReference>
<keyword evidence="1" id="KW-1185">Reference proteome</keyword>
<protein>
    <submittedName>
        <fullName evidence="2">Uncharacterized protein LOC142176025</fullName>
    </submittedName>
</protein>
<dbReference type="RefSeq" id="XP_075099161.1">
    <property type="nucleotide sequence ID" value="XM_075243060.1"/>
</dbReference>
<reference evidence="1" key="1">
    <citation type="journal article" date="2014" name="Nat. Commun.">
        <title>The tobacco genome sequence and its comparison with those of tomato and potato.</title>
        <authorList>
            <person name="Sierro N."/>
            <person name="Battey J.N."/>
            <person name="Ouadi S."/>
            <person name="Bakaher N."/>
            <person name="Bovet L."/>
            <person name="Willig A."/>
            <person name="Goepfert S."/>
            <person name="Peitsch M.C."/>
            <person name="Ivanov N.V."/>
        </authorList>
    </citation>
    <scope>NUCLEOTIDE SEQUENCE [LARGE SCALE GENOMIC DNA]</scope>
</reference>
<proteinExistence type="predicted"/>
<sequence length="129" mass="15033">MAFEKGGDDGTLRYRGRLCVPDVDELRERIVSEAHNYRCKLPISWFEVGEAELLGPDLVNQSMEKVKLIQEHLKTAQSCQKSYSNMQHRYLEFQVDDWVFLNISPEKGVIRFGKKGKLNPRYIGPYRIL</sequence>
<gene>
    <name evidence="2" type="primary">LOC142176025</name>
</gene>
<name>A0AC58TPK5_TOBAC</name>
<evidence type="ECO:0000313" key="1">
    <source>
        <dbReference type="Proteomes" id="UP000790787"/>
    </source>
</evidence>
<evidence type="ECO:0000313" key="2">
    <source>
        <dbReference type="RefSeq" id="XP_075099161.1"/>
    </source>
</evidence>
<accession>A0AC58TPK5</accession>
<reference evidence="2" key="2">
    <citation type="submission" date="2025-08" db="UniProtKB">
        <authorList>
            <consortium name="RefSeq"/>
        </authorList>
    </citation>
    <scope>IDENTIFICATION</scope>
    <source>
        <tissue evidence="2">Leaf</tissue>
    </source>
</reference>
<organism evidence="1 2">
    <name type="scientific">Nicotiana tabacum</name>
    <name type="common">Common tobacco</name>
    <dbReference type="NCBI Taxonomy" id="4097"/>
    <lineage>
        <taxon>Eukaryota</taxon>
        <taxon>Viridiplantae</taxon>
        <taxon>Streptophyta</taxon>
        <taxon>Embryophyta</taxon>
        <taxon>Tracheophyta</taxon>
        <taxon>Spermatophyta</taxon>
        <taxon>Magnoliopsida</taxon>
        <taxon>eudicotyledons</taxon>
        <taxon>Gunneridae</taxon>
        <taxon>Pentapetalae</taxon>
        <taxon>asterids</taxon>
        <taxon>lamiids</taxon>
        <taxon>Solanales</taxon>
        <taxon>Solanaceae</taxon>
        <taxon>Nicotianoideae</taxon>
        <taxon>Nicotianeae</taxon>
        <taxon>Nicotiana</taxon>
    </lineage>
</organism>